<dbReference type="PANTHER" id="PTHR42204">
    <property type="entry name" value="INTEGRAL MEMBRANE PROTEIN"/>
    <property type="match status" value="1"/>
</dbReference>
<name>A0AAV3T3K8_9EURY</name>
<dbReference type="InterPro" id="IPR002823">
    <property type="entry name" value="DUF112_TM"/>
</dbReference>
<feature type="transmembrane region" description="Helical" evidence="1">
    <location>
        <begin position="358"/>
        <end position="384"/>
    </location>
</feature>
<dbReference type="GeneID" id="68573013"/>
<feature type="transmembrane region" description="Helical" evidence="1">
    <location>
        <begin position="108"/>
        <end position="128"/>
    </location>
</feature>
<sequence length="411" mass="40587">MLEGLRVLLDPALAGSVLAAALCGVLLGTLSGLTPGLHVNTLAVLLAALAGEFPGDPVLVGVVVLTAGVTHSFLDIVPALALGVPDAAMAVTALPGHRLVLAGRGREALRLSALGSASAVVLAFVLGVPVTMGMRYVSPWLDAHLPLVLAGVACALVASERTPRARVGAALGVALSGVLGLAVLDATLNAPLGDGDVLLPLFAGLFGVPVLLAALRGAGVPEQGDAVVESSPRSVGVSALAGSAAGAAVAYVSGVSSAVAATAALGVLPRRGDPDRAYVVATSGVNTSNTIFALYAFVSLGAPHTGVLVALDRSGAPLDLPVFLLAVALAGAVAVCLVVTVGDTYLRVVGNIDHRRVVVAVLALVASLTYVLSGTGGVGVLVAASALGHLPVWFGARRTCLMGVLLVPLAL</sequence>
<evidence type="ECO:0000313" key="3">
    <source>
        <dbReference type="EMBL" id="GAA0658121.1"/>
    </source>
</evidence>
<proteinExistence type="predicted"/>
<feature type="transmembrane region" description="Helical" evidence="1">
    <location>
        <begin position="140"/>
        <end position="158"/>
    </location>
</feature>
<feature type="transmembrane region" description="Helical" evidence="1">
    <location>
        <begin position="323"/>
        <end position="346"/>
    </location>
</feature>
<feature type="transmembrane region" description="Helical" evidence="1">
    <location>
        <begin position="76"/>
        <end position="96"/>
    </location>
</feature>
<evidence type="ECO:0000256" key="1">
    <source>
        <dbReference type="SAM" id="Phobius"/>
    </source>
</evidence>
<feature type="transmembrane region" description="Helical" evidence="1">
    <location>
        <begin position="12"/>
        <end position="30"/>
    </location>
</feature>
<dbReference type="Pfam" id="PF01970">
    <property type="entry name" value="TctA"/>
    <property type="match status" value="1"/>
</dbReference>
<dbReference type="PANTHER" id="PTHR42204:SF1">
    <property type="entry name" value="INTEGRAL MEMBRANE PROTEIN"/>
    <property type="match status" value="1"/>
</dbReference>
<dbReference type="AlphaFoldDB" id="A0AAV3T3K8"/>
<keyword evidence="1" id="KW-0472">Membrane</keyword>
<feature type="domain" description="DUF112" evidence="2">
    <location>
        <begin position="18"/>
        <end position="402"/>
    </location>
</feature>
<keyword evidence="1" id="KW-0812">Transmembrane</keyword>
<evidence type="ECO:0000313" key="4">
    <source>
        <dbReference type="Proteomes" id="UP001500194"/>
    </source>
</evidence>
<reference evidence="3 4" key="1">
    <citation type="journal article" date="2019" name="Int. J. Syst. Evol. Microbiol.">
        <title>The Global Catalogue of Microorganisms (GCM) 10K type strain sequencing project: providing services to taxonomists for standard genome sequencing and annotation.</title>
        <authorList>
            <consortium name="The Broad Institute Genomics Platform"/>
            <consortium name="The Broad Institute Genome Sequencing Center for Infectious Disease"/>
            <person name="Wu L."/>
            <person name="Ma J."/>
        </authorList>
    </citation>
    <scope>NUCLEOTIDE SEQUENCE [LARGE SCALE GENOMIC DNA]</scope>
    <source>
        <strain evidence="3 4">JCM 16327</strain>
    </source>
</reference>
<feature type="transmembrane region" description="Helical" evidence="1">
    <location>
        <begin position="170"/>
        <end position="191"/>
    </location>
</feature>
<gene>
    <name evidence="3" type="ORF">GCM10009019_23050</name>
</gene>
<dbReference type="EMBL" id="BAAADU010000002">
    <property type="protein sequence ID" value="GAA0658121.1"/>
    <property type="molecule type" value="Genomic_DNA"/>
</dbReference>
<comment type="caution">
    <text evidence="3">The sequence shown here is derived from an EMBL/GenBank/DDBJ whole genome shotgun (WGS) entry which is preliminary data.</text>
</comment>
<feature type="transmembrane region" description="Helical" evidence="1">
    <location>
        <begin position="42"/>
        <end position="70"/>
    </location>
</feature>
<organism evidence="3 4">
    <name type="scientific">Salarchaeum japonicum</name>
    <dbReference type="NCBI Taxonomy" id="555573"/>
    <lineage>
        <taxon>Archaea</taxon>
        <taxon>Methanobacteriati</taxon>
        <taxon>Methanobacteriota</taxon>
        <taxon>Stenosarchaea group</taxon>
        <taxon>Halobacteria</taxon>
        <taxon>Halobacteriales</taxon>
        <taxon>Halobacteriaceae</taxon>
    </lineage>
</organism>
<accession>A0AAV3T3K8</accession>
<keyword evidence="1" id="KW-1133">Transmembrane helix</keyword>
<dbReference type="RefSeq" id="WP_227259608.1">
    <property type="nucleotide sequence ID" value="NZ_BAAADU010000002.1"/>
</dbReference>
<protein>
    <submittedName>
        <fullName evidence="3">Tripartite tricarboxylate transporter permease</fullName>
    </submittedName>
</protein>
<feature type="transmembrane region" description="Helical" evidence="1">
    <location>
        <begin position="292"/>
        <end position="311"/>
    </location>
</feature>
<dbReference type="Proteomes" id="UP001500194">
    <property type="component" value="Unassembled WGS sequence"/>
</dbReference>
<evidence type="ECO:0000259" key="2">
    <source>
        <dbReference type="Pfam" id="PF01970"/>
    </source>
</evidence>
<keyword evidence="4" id="KW-1185">Reference proteome</keyword>
<feature type="transmembrane region" description="Helical" evidence="1">
    <location>
        <begin position="197"/>
        <end position="215"/>
    </location>
</feature>